<dbReference type="Proteomes" id="UP000218238">
    <property type="component" value="Unassembled WGS sequence"/>
</dbReference>
<comment type="caution">
    <text evidence="2">The sequence shown here is derived from an EMBL/GenBank/DDBJ whole genome shotgun (WGS) entry which is preliminary data.</text>
</comment>
<dbReference type="PANTHER" id="PTHR39963:SF1">
    <property type="entry name" value="MNMC-LIKE METHYLTRANSFERASE DOMAIN-CONTAINING PROTEIN"/>
    <property type="match status" value="1"/>
</dbReference>
<dbReference type="SUPFAM" id="SSF53335">
    <property type="entry name" value="S-adenosyl-L-methionine-dependent methyltransferases"/>
    <property type="match status" value="1"/>
</dbReference>
<keyword evidence="3" id="KW-1185">Reference proteome</keyword>
<feature type="domain" description="MnmC-like methyltransferase" evidence="1">
    <location>
        <begin position="124"/>
        <end position="229"/>
    </location>
</feature>
<dbReference type="InterPro" id="IPR029063">
    <property type="entry name" value="SAM-dependent_MTases_sf"/>
</dbReference>
<name>A0A2A2T9I2_9CYAN</name>
<dbReference type="Gene3D" id="3.40.50.150">
    <property type="entry name" value="Vaccinia Virus protein VP39"/>
    <property type="match status" value="1"/>
</dbReference>
<dbReference type="GO" id="GO:0016645">
    <property type="term" value="F:oxidoreductase activity, acting on the CH-NH group of donors"/>
    <property type="evidence" value="ECO:0007669"/>
    <property type="project" value="InterPro"/>
</dbReference>
<accession>A0A2A2T9I2</accession>
<protein>
    <recommendedName>
        <fullName evidence="1">MnmC-like methyltransferase domain-containing protein</fullName>
    </recommendedName>
</protein>
<dbReference type="RefSeq" id="WP_095725155.1">
    <property type="nucleotide sequence ID" value="NZ_NTFS01000778.1"/>
</dbReference>
<dbReference type="Pfam" id="PF05430">
    <property type="entry name" value="Methyltransf_30"/>
    <property type="match status" value="1"/>
</dbReference>
<reference evidence="2 3" key="1">
    <citation type="submission" date="2017-08" db="EMBL/GenBank/DDBJ databases">
        <title>Draft genome sequence of filamentous cyanobacterium Calothrix elsteri CCALA 953.</title>
        <authorList>
            <person name="Gagunashvili A.N."/>
            <person name="Elster J."/>
            <person name="Andresson O.S."/>
        </authorList>
    </citation>
    <scope>NUCLEOTIDE SEQUENCE [LARGE SCALE GENOMIC DNA]</scope>
    <source>
        <strain evidence="2 3">CCALA 953</strain>
    </source>
</reference>
<evidence type="ECO:0000259" key="1">
    <source>
        <dbReference type="Pfam" id="PF05430"/>
    </source>
</evidence>
<gene>
    <name evidence="2" type="ORF">CK510_30635</name>
</gene>
<dbReference type="PANTHER" id="PTHR39963">
    <property type="entry name" value="SLL0983 PROTEIN"/>
    <property type="match status" value="1"/>
</dbReference>
<dbReference type="InterPro" id="IPR008471">
    <property type="entry name" value="MnmC-like_methylTransf"/>
</dbReference>
<dbReference type="OrthoDB" id="9786494at2"/>
<evidence type="ECO:0000313" key="2">
    <source>
        <dbReference type="EMBL" id="PAX45663.1"/>
    </source>
</evidence>
<evidence type="ECO:0000313" key="3">
    <source>
        <dbReference type="Proteomes" id="UP000218238"/>
    </source>
</evidence>
<sequence length="301" mass="33935">MENQKNFIPQPTADGTFTFFSDDFGELFHSYYGARQESYHKFAVPTQLEYQAQKPIIRILDICYGLGYNTATAIQKIWSINLNCYIEIIALEINQAVPQAAVNHQLFNNWNYESHNILDILIKIAETGHIETKNIKANLLLGDARITIQEVITSGFQADAIFLDPFSPPQCPQLWTIEFIQLVSKCLSPTGILATYSCAASVRTALITSGLKIASTPPVVGKKAPGTIAVFTGIYPQSASISLPSLSISEQEHLQTRAAIPYRDRELSDSAEIILERRKQEQHNSLLEPTSQWRKRWQYKR</sequence>
<dbReference type="EMBL" id="NTFS01000778">
    <property type="protein sequence ID" value="PAX45663.1"/>
    <property type="molecule type" value="Genomic_DNA"/>
</dbReference>
<organism evidence="2 3">
    <name type="scientific">Brunnivagina elsteri CCALA 953</name>
    <dbReference type="NCBI Taxonomy" id="987040"/>
    <lineage>
        <taxon>Bacteria</taxon>
        <taxon>Bacillati</taxon>
        <taxon>Cyanobacteriota</taxon>
        <taxon>Cyanophyceae</taxon>
        <taxon>Nostocales</taxon>
        <taxon>Calotrichaceae</taxon>
        <taxon>Brunnivagina</taxon>
    </lineage>
</organism>
<proteinExistence type="predicted"/>
<dbReference type="AlphaFoldDB" id="A0A2A2T9I2"/>